<sequence length="224" mass="23986">MFGRRDKDAVEESTAAAEAVTPGTGPYDAANAPAEDGIQRLDLGSLLLPALPDLELRMQANDDGTIAAVIIASPDSALQLGVFAAPRTESIWDEVRADIAESVVGDGGKTEESEGEFGTELLARVPTPEGLAELRFIGVDGPKWFLRGLFQGKAVTDESAAEPLVEALRHLVVVRDREARPVREPLPLRLPKEFAEQAAQQQAAQEAQQTGGTERRPSPNPRTT</sequence>
<dbReference type="RefSeq" id="WP_197004823.1">
    <property type="nucleotide sequence ID" value="NZ_BONS01000017.1"/>
</dbReference>
<dbReference type="InterPro" id="IPR022183">
    <property type="entry name" value="DUF3710"/>
</dbReference>
<organism evidence="2 3">
    <name type="scientific">Longispora fulva</name>
    <dbReference type="NCBI Taxonomy" id="619741"/>
    <lineage>
        <taxon>Bacteria</taxon>
        <taxon>Bacillati</taxon>
        <taxon>Actinomycetota</taxon>
        <taxon>Actinomycetes</taxon>
        <taxon>Micromonosporales</taxon>
        <taxon>Micromonosporaceae</taxon>
        <taxon>Longispora</taxon>
    </lineage>
</organism>
<comment type="caution">
    <text evidence="2">The sequence shown here is derived from an EMBL/GenBank/DDBJ whole genome shotgun (WGS) entry which is preliminary data.</text>
</comment>
<reference evidence="2" key="1">
    <citation type="submission" date="2020-11" db="EMBL/GenBank/DDBJ databases">
        <title>Sequencing the genomes of 1000 actinobacteria strains.</title>
        <authorList>
            <person name="Klenk H.-P."/>
        </authorList>
    </citation>
    <scope>NUCLEOTIDE SEQUENCE</scope>
    <source>
        <strain evidence="2">DSM 45356</strain>
    </source>
</reference>
<protein>
    <recommendedName>
        <fullName evidence="4">DUF3710 domain-containing protein</fullName>
    </recommendedName>
</protein>
<dbReference type="EMBL" id="JADOUF010000001">
    <property type="protein sequence ID" value="MBG6138020.1"/>
    <property type="molecule type" value="Genomic_DNA"/>
</dbReference>
<feature type="compositionally biased region" description="Low complexity" evidence="1">
    <location>
        <begin position="12"/>
        <end position="21"/>
    </location>
</feature>
<proteinExistence type="predicted"/>
<keyword evidence="3" id="KW-1185">Reference proteome</keyword>
<feature type="region of interest" description="Disordered" evidence="1">
    <location>
        <begin position="1"/>
        <end position="33"/>
    </location>
</feature>
<evidence type="ECO:0008006" key="4">
    <source>
        <dbReference type="Google" id="ProtNLM"/>
    </source>
</evidence>
<dbReference type="Pfam" id="PF12502">
    <property type="entry name" value="DUF3710"/>
    <property type="match status" value="1"/>
</dbReference>
<feature type="compositionally biased region" description="Basic and acidic residues" evidence="1">
    <location>
        <begin position="1"/>
        <end position="10"/>
    </location>
</feature>
<evidence type="ECO:0000256" key="1">
    <source>
        <dbReference type="SAM" id="MobiDB-lite"/>
    </source>
</evidence>
<feature type="compositionally biased region" description="Low complexity" evidence="1">
    <location>
        <begin position="196"/>
        <end position="209"/>
    </location>
</feature>
<accession>A0A8J7GKD0</accession>
<dbReference type="Proteomes" id="UP000622552">
    <property type="component" value="Unassembled WGS sequence"/>
</dbReference>
<feature type="region of interest" description="Disordered" evidence="1">
    <location>
        <begin position="182"/>
        <end position="224"/>
    </location>
</feature>
<evidence type="ECO:0000313" key="2">
    <source>
        <dbReference type="EMBL" id="MBG6138020.1"/>
    </source>
</evidence>
<name>A0A8J7GKD0_9ACTN</name>
<dbReference type="AlphaFoldDB" id="A0A8J7GKD0"/>
<evidence type="ECO:0000313" key="3">
    <source>
        <dbReference type="Proteomes" id="UP000622552"/>
    </source>
</evidence>
<gene>
    <name evidence="2" type="ORF">IW245_004214</name>
</gene>